<keyword evidence="6" id="KW-0269">Exonuclease</keyword>
<evidence type="ECO:0000256" key="1">
    <source>
        <dbReference type="ARBA" id="ARBA00022722"/>
    </source>
</evidence>
<keyword evidence="4" id="KW-0378">Hydrolase</keyword>
<evidence type="ECO:0000313" key="13">
    <source>
        <dbReference type="Proteomes" id="UP000189941"/>
    </source>
</evidence>
<dbReference type="Pfam" id="PF12705">
    <property type="entry name" value="PDDEXK_1"/>
    <property type="match status" value="1"/>
</dbReference>
<protein>
    <submittedName>
        <fullName evidence="12">PD-(D/E)XK nuclease superfamily protein</fullName>
    </submittedName>
</protein>
<dbReference type="RefSeq" id="WP_078755919.1">
    <property type="nucleotide sequence ID" value="NZ_FUWO01000009.1"/>
</dbReference>
<keyword evidence="5" id="KW-0347">Helicase</keyword>
<evidence type="ECO:0000256" key="9">
    <source>
        <dbReference type="ARBA" id="ARBA00023204"/>
    </source>
</evidence>
<dbReference type="GO" id="GO:0004527">
    <property type="term" value="F:exonuclease activity"/>
    <property type="evidence" value="ECO:0007669"/>
    <property type="project" value="UniProtKB-KW"/>
</dbReference>
<evidence type="ECO:0000256" key="8">
    <source>
        <dbReference type="ARBA" id="ARBA00023125"/>
    </source>
</evidence>
<keyword evidence="8" id="KW-0238">DNA-binding</keyword>
<dbReference type="OrthoDB" id="9758506at2"/>
<dbReference type="SUPFAM" id="SSF52980">
    <property type="entry name" value="Restriction endonuclease-like"/>
    <property type="match status" value="1"/>
</dbReference>
<dbReference type="Gene3D" id="3.90.320.10">
    <property type="match status" value="1"/>
</dbReference>
<evidence type="ECO:0000259" key="10">
    <source>
        <dbReference type="Pfam" id="PF12705"/>
    </source>
</evidence>
<dbReference type="PANTHER" id="PTHR30591:SF1">
    <property type="entry name" value="RECBCD ENZYME SUBUNIT RECC"/>
    <property type="match status" value="1"/>
</dbReference>
<dbReference type="EMBL" id="FUWO01000009">
    <property type="protein sequence ID" value="SJZ57206.1"/>
    <property type="molecule type" value="Genomic_DNA"/>
</dbReference>
<dbReference type="InterPro" id="IPR049035">
    <property type="entry name" value="ADDB_N"/>
</dbReference>
<evidence type="ECO:0000256" key="6">
    <source>
        <dbReference type="ARBA" id="ARBA00022839"/>
    </source>
</evidence>
<dbReference type="STRING" id="1121925.SAMN02746011_01170"/>
<keyword evidence="1" id="KW-0540">Nuclease</keyword>
<organism evidence="12 13">
    <name type="scientific">Globicatella sulfidifaciens DSM 15739</name>
    <dbReference type="NCBI Taxonomy" id="1121925"/>
    <lineage>
        <taxon>Bacteria</taxon>
        <taxon>Bacillati</taxon>
        <taxon>Bacillota</taxon>
        <taxon>Bacilli</taxon>
        <taxon>Lactobacillales</taxon>
        <taxon>Aerococcaceae</taxon>
        <taxon>Globicatella</taxon>
    </lineage>
</organism>
<dbReference type="GO" id="GO:0003677">
    <property type="term" value="F:DNA binding"/>
    <property type="evidence" value="ECO:0007669"/>
    <property type="project" value="UniProtKB-KW"/>
</dbReference>
<evidence type="ECO:0000256" key="2">
    <source>
        <dbReference type="ARBA" id="ARBA00022741"/>
    </source>
</evidence>
<evidence type="ECO:0000256" key="3">
    <source>
        <dbReference type="ARBA" id="ARBA00022763"/>
    </source>
</evidence>
<reference evidence="13" key="1">
    <citation type="submission" date="2017-02" db="EMBL/GenBank/DDBJ databases">
        <authorList>
            <person name="Varghese N."/>
            <person name="Submissions S."/>
        </authorList>
    </citation>
    <scope>NUCLEOTIDE SEQUENCE [LARGE SCALE GENOMIC DNA]</scope>
    <source>
        <strain evidence="13">DSM 15739</strain>
    </source>
</reference>
<evidence type="ECO:0000256" key="4">
    <source>
        <dbReference type="ARBA" id="ARBA00022801"/>
    </source>
</evidence>
<dbReference type="AlphaFoldDB" id="A0A1T4LRF9"/>
<dbReference type="Pfam" id="PF21445">
    <property type="entry name" value="ADDB_N"/>
    <property type="match status" value="1"/>
</dbReference>
<evidence type="ECO:0000256" key="5">
    <source>
        <dbReference type="ARBA" id="ARBA00022806"/>
    </source>
</evidence>
<sequence length="1182" mass="137737">MALQIVTGDLSVNKKAPLIQELFKIKAQDPQAIIYYLVPEHIKFDMETFVLKESQKMSGRQESAMMDIQVVSFTRLAWFMLDEKQHQRTNLSDIGLTMVIKQILDQYQDQLIVYKGQQHHLGFVEKLLALFEELYQGNVNPEALTDDMVSEQVIDATILNMEAQRIKELQLLYTAFIDTIETQSLANYQTYLDLSHYLAQHEAFEHHYLVVDHHYFFNAQQYQLLVDLAQKFKRVWLTLPIKQSQISSAEWLPMVQVVKDTYRQLKHYGQLFNFEVLPDWEIQTHYFNYQPAILEVAARFQQQQSQLLAPQALNNATTHHYFWQFETVQSELRHISNQIHYLVTIEGYRYRDILVLTRDMDLYQQMLGPIFEMNQIPYFFDHEANMSQHPLVLWLEAVLNLSLNHWRYQDLMLVIKSDLLMPEWLEGNIEEARHQKALLENILIANGYFGFRFYSEKFDWQFPQSEQSYVNYQGDETNETIFEVVSRWRQWLVSYLYQPLSRWDKGLLGQQAGEWLYQLLVDTQVHQRLIALRDQAIERGQIELSRRFEQVWQVLMDALDEFHQLYGEKNLSLALFAELLLTGLQQATYHIIPPTMDQVTVTSIESPQVQPAKICFILGADDHSLPKTYTSDSLLTEDNRVAIQERLLPHQNLADTAKQRNQMEQLIGYQLLLDATDQLYFSVALSVGDSQRQFSPYILNLIKACQFKVESFGSEQHPFLNEQIHSNQLGRLPMQLSPLLGVLRHQYQNSLPMTHQQKQLLHQVLYAPEAIEKNWQQLVHQIFKFNVLPTALTPETAIALFGQNISASVSKIEAYYQDPFSHFLTYGLRLKEREQYEIDAAKTGDYFHHALDLVMAKIIASGRTLVNLTAEELRVILNESIEAINQEWKFNIFSGYPRMQAIKLQLDQQLWRFLQFSYQQQAKIKMRTLKTEAIFGMNPQHDLKGMSYPLSSGGKLYITGKIDRIDELVGANKLQIIDYKSGKKQFKLEDAYYGHDLQILTYLNIALQNYPQFEALGAFYQPLIHNFNEVTPDVLAQASQGALYDTQLKNNLLHGFVAADEADLMQIDPDIEEQSDSLIYPVSLKKDGQYKASSKVIRGDDLQLVLRMTDERFIQAAEEMQSGRIDLAPYKDNPYTTALQPGYRVISGFDATEHYHLYRRKTIKAKEVMNQLKIDFEGKEEG</sequence>
<evidence type="ECO:0000256" key="7">
    <source>
        <dbReference type="ARBA" id="ARBA00022840"/>
    </source>
</evidence>
<keyword evidence="7" id="KW-0067">ATP-binding</keyword>
<name>A0A1T4LRF9_9LACT</name>
<dbReference type="InterPro" id="IPR011335">
    <property type="entry name" value="Restrct_endonuc-II-like"/>
</dbReference>
<keyword evidence="3" id="KW-0227">DNA damage</keyword>
<dbReference type="SUPFAM" id="SSF52540">
    <property type="entry name" value="P-loop containing nucleoside triphosphate hydrolases"/>
    <property type="match status" value="1"/>
</dbReference>
<proteinExistence type="predicted"/>
<feature type="domain" description="ATP-dependent helicase/deoxyribonuclease subunit B N-terminal" evidence="11">
    <location>
        <begin position="6"/>
        <end position="280"/>
    </location>
</feature>
<accession>A0A1T4LRF9</accession>
<dbReference type="PANTHER" id="PTHR30591">
    <property type="entry name" value="RECBCD ENZYME SUBUNIT RECC"/>
    <property type="match status" value="1"/>
</dbReference>
<evidence type="ECO:0000259" key="11">
    <source>
        <dbReference type="Pfam" id="PF21445"/>
    </source>
</evidence>
<evidence type="ECO:0000313" key="12">
    <source>
        <dbReference type="EMBL" id="SJZ57206.1"/>
    </source>
</evidence>
<dbReference type="GO" id="GO:0004386">
    <property type="term" value="F:helicase activity"/>
    <property type="evidence" value="ECO:0007669"/>
    <property type="project" value="UniProtKB-KW"/>
</dbReference>
<dbReference type="GO" id="GO:0005524">
    <property type="term" value="F:ATP binding"/>
    <property type="evidence" value="ECO:0007669"/>
    <property type="project" value="UniProtKB-KW"/>
</dbReference>
<keyword evidence="13" id="KW-1185">Reference proteome</keyword>
<dbReference type="InterPro" id="IPR038726">
    <property type="entry name" value="PDDEXK_AddAB-type"/>
</dbReference>
<keyword evidence="2" id="KW-0547">Nucleotide-binding</keyword>
<dbReference type="GO" id="GO:0006310">
    <property type="term" value="P:DNA recombination"/>
    <property type="evidence" value="ECO:0007669"/>
    <property type="project" value="TreeGrafter"/>
</dbReference>
<keyword evidence="9" id="KW-0234">DNA repair</keyword>
<dbReference type="InterPro" id="IPR011604">
    <property type="entry name" value="PDDEXK-like_dom_sf"/>
</dbReference>
<feature type="domain" description="PD-(D/E)XK endonuclease-like" evidence="10">
    <location>
        <begin position="807"/>
        <end position="1060"/>
    </location>
</feature>
<dbReference type="Proteomes" id="UP000189941">
    <property type="component" value="Unassembled WGS sequence"/>
</dbReference>
<dbReference type="GO" id="GO:0006281">
    <property type="term" value="P:DNA repair"/>
    <property type="evidence" value="ECO:0007669"/>
    <property type="project" value="UniProtKB-KW"/>
</dbReference>
<dbReference type="Gene3D" id="3.40.50.300">
    <property type="entry name" value="P-loop containing nucleotide triphosphate hydrolases"/>
    <property type="match status" value="4"/>
</dbReference>
<dbReference type="InterPro" id="IPR027417">
    <property type="entry name" value="P-loop_NTPase"/>
</dbReference>
<gene>
    <name evidence="12" type="ORF">SAMN02746011_01170</name>
</gene>